<dbReference type="SUPFAM" id="SSF54211">
    <property type="entry name" value="Ribosomal protein S5 domain 2-like"/>
    <property type="match status" value="1"/>
</dbReference>
<evidence type="ECO:0000256" key="7">
    <source>
        <dbReference type="ARBA" id="ARBA00022884"/>
    </source>
</evidence>
<evidence type="ECO:0000256" key="5">
    <source>
        <dbReference type="ARBA" id="ARBA00022552"/>
    </source>
</evidence>
<evidence type="ECO:0000259" key="10">
    <source>
        <dbReference type="Pfam" id="PF01138"/>
    </source>
</evidence>
<evidence type="ECO:0000313" key="13">
    <source>
        <dbReference type="Proteomes" id="UP000009131"/>
    </source>
</evidence>
<dbReference type="RefSeq" id="XP_014566869.1">
    <property type="nucleotide sequence ID" value="XM_014711383.1"/>
</dbReference>
<evidence type="ECO:0000256" key="4">
    <source>
        <dbReference type="ARBA" id="ARBA00022490"/>
    </source>
</evidence>
<evidence type="ECO:0000313" key="12">
    <source>
        <dbReference type="EMBL" id="GAA95876.1"/>
    </source>
</evidence>
<evidence type="ECO:0000256" key="2">
    <source>
        <dbReference type="ARBA" id="ARBA00004604"/>
    </source>
</evidence>
<dbReference type="SUPFAM" id="SSF55666">
    <property type="entry name" value="Ribonuclease PH domain 2-like"/>
    <property type="match status" value="1"/>
</dbReference>
<keyword evidence="6" id="KW-0271">Exosome</keyword>
<protein>
    <recommendedName>
        <fullName evidence="9">Ribosomal RNA-processing protein 43</fullName>
    </recommendedName>
</protein>
<dbReference type="FunFam" id="3.30.230.70:FF:000017">
    <property type="entry name" value="Exosome complex component Rrp42"/>
    <property type="match status" value="1"/>
</dbReference>
<organism evidence="12 13">
    <name type="scientific">Mixia osmundae (strain CBS 9802 / IAM 14324 / JCM 22182 / KY 12970)</name>
    <dbReference type="NCBI Taxonomy" id="764103"/>
    <lineage>
        <taxon>Eukaryota</taxon>
        <taxon>Fungi</taxon>
        <taxon>Dikarya</taxon>
        <taxon>Basidiomycota</taxon>
        <taxon>Pucciniomycotina</taxon>
        <taxon>Mixiomycetes</taxon>
        <taxon>Mixiales</taxon>
        <taxon>Mixiaceae</taxon>
        <taxon>Mixia</taxon>
    </lineage>
</organism>
<dbReference type="HOGENOM" id="CLU_038194_3_1_1"/>
<keyword evidence="4" id="KW-0963">Cytoplasm</keyword>
<reference evidence="12 13" key="2">
    <citation type="journal article" date="2012" name="Open Biol.">
        <title>Characteristics of nucleosomes and linker DNA regions on the genome of the basidiomycete Mixia osmundae revealed by mono- and dinucleosome mapping.</title>
        <authorList>
            <person name="Nishida H."/>
            <person name="Kondo S."/>
            <person name="Matsumoto T."/>
            <person name="Suzuki Y."/>
            <person name="Yoshikawa H."/>
            <person name="Taylor T.D."/>
            <person name="Sugiyama J."/>
        </authorList>
    </citation>
    <scope>NUCLEOTIDE SEQUENCE [LARGE SCALE GENOMIC DNA]</scope>
    <source>
        <strain evidence="13">CBS 9802 / IAM 14324 / JCM 22182 / KY 12970</strain>
    </source>
</reference>
<evidence type="ECO:0000256" key="8">
    <source>
        <dbReference type="ARBA" id="ARBA00023242"/>
    </source>
</evidence>
<dbReference type="InParanoid" id="G7DZ66"/>
<dbReference type="STRING" id="764103.G7DZ66"/>
<evidence type="ECO:0000259" key="11">
    <source>
        <dbReference type="Pfam" id="PF03725"/>
    </source>
</evidence>
<accession>G7DZ66</accession>
<dbReference type="Pfam" id="PF01138">
    <property type="entry name" value="RNase_PH"/>
    <property type="match status" value="1"/>
</dbReference>
<dbReference type="GO" id="GO:0071028">
    <property type="term" value="P:nuclear mRNA surveillance"/>
    <property type="evidence" value="ECO:0007669"/>
    <property type="project" value="TreeGrafter"/>
</dbReference>
<keyword evidence="7" id="KW-0694">RNA-binding</keyword>
<keyword evidence="13" id="KW-1185">Reference proteome</keyword>
<dbReference type="GO" id="GO:0000467">
    <property type="term" value="P:exonucleolytic trimming to generate mature 3'-end of 5.8S rRNA from tricistronic rRNA transcript (SSU-rRNA, 5.8S rRNA, LSU-rRNA)"/>
    <property type="evidence" value="ECO:0007669"/>
    <property type="project" value="TreeGrafter"/>
</dbReference>
<keyword evidence="5" id="KW-0698">rRNA processing</keyword>
<dbReference type="EMBL" id="BABT02000067">
    <property type="protein sequence ID" value="GAA95876.1"/>
    <property type="molecule type" value="Genomic_DNA"/>
</dbReference>
<dbReference type="OrthoDB" id="45882at2759"/>
<dbReference type="InterPro" id="IPR001247">
    <property type="entry name" value="ExoRNase_PH_dom1"/>
</dbReference>
<comment type="subcellular location">
    <subcellularLocation>
        <location evidence="1">Cytoplasm</location>
    </subcellularLocation>
    <subcellularLocation>
        <location evidence="2">Nucleus</location>
        <location evidence="2">Nucleolus</location>
    </subcellularLocation>
</comment>
<dbReference type="InterPro" id="IPR015847">
    <property type="entry name" value="ExoRNase_PH_dom2"/>
</dbReference>
<dbReference type="InterPro" id="IPR020568">
    <property type="entry name" value="Ribosomal_Su5_D2-typ_SF"/>
</dbReference>
<evidence type="ECO:0000256" key="9">
    <source>
        <dbReference type="ARBA" id="ARBA00030617"/>
    </source>
</evidence>
<dbReference type="OMA" id="EIKAFWV"/>
<gene>
    <name evidence="12" type="primary">Mo02533</name>
    <name evidence="12" type="ORF">E5Q_02533</name>
</gene>
<dbReference type="GO" id="GO:0005730">
    <property type="term" value="C:nucleolus"/>
    <property type="evidence" value="ECO:0007669"/>
    <property type="project" value="UniProtKB-SubCell"/>
</dbReference>
<evidence type="ECO:0000256" key="1">
    <source>
        <dbReference type="ARBA" id="ARBA00004496"/>
    </source>
</evidence>
<dbReference type="GO" id="GO:0000177">
    <property type="term" value="C:cytoplasmic exosome (RNase complex)"/>
    <property type="evidence" value="ECO:0007669"/>
    <property type="project" value="TreeGrafter"/>
</dbReference>
<dbReference type="Pfam" id="PF03725">
    <property type="entry name" value="RNase_PH_C"/>
    <property type="match status" value="1"/>
</dbReference>
<sequence length="280" mass="30532">MTTDDDAAATAAIYKRLYPRAYLERFLHEGIRPDGRAFDECRPCSSDTGSVTTADGSSLVRVGQTTMMCTVRVETAEPDLMRPDEGFLIINAELMPIASSQFLSGPPSDDAQVLASRLRQVISSSNMLPLRKLGIRRAKAVLVVYVDVACLSFDGNALDVAVMAVTQALYSARIPVITFEEENNRVIASASLPREPLKLSEPVLTCSFALFGQTVLSDPTDHESAQSRSLATVALSRSGMIRYVLQSGHGVLQADRPHAFLQECIGRTKKHLASLWQTID</sequence>
<dbReference type="PANTHER" id="PTHR11097:SF9">
    <property type="entry name" value="EXOSOME COMPLEX COMPONENT RRP43"/>
    <property type="match status" value="1"/>
</dbReference>
<dbReference type="GO" id="GO:0071038">
    <property type="term" value="P:TRAMP-dependent tRNA surveillance pathway"/>
    <property type="evidence" value="ECO:0007669"/>
    <property type="project" value="TreeGrafter"/>
</dbReference>
<dbReference type="GO" id="GO:0034475">
    <property type="term" value="P:U4 snRNA 3'-end processing"/>
    <property type="evidence" value="ECO:0007669"/>
    <property type="project" value="TreeGrafter"/>
</dbReference>
<dbReference type="GO" id="GO:0034476">
    <property type="term" value="P:U5 snRNA 3'-end processing"/>
    <property type="evidence" value="ECO:0007669"/>
    <property type="project" value="TreeGrafter"/>
</dbReference>
<dbReference type="InterPro" id="IPR027408">
    <property type="entry name" value="PNPase/RNase_PH_dom_sf"/>
</dbReference>
<proteinExistence type="inferred from homology"/>
<dbReference type="eggNOG" id="KOG1613">
    <property type="taxonomic scope" value="Eukaryota"/>
</dbReference>
<keyword evidence="8" id="KW-0539">Nucleus</keyword>
<reference evidence="12 13" key="1">
    <citation type="journal article" date="2011" name="J. Gen. Appl. Microbiol.">
        <title>Draft genome sequencing of the enigmatic basidiomycete Mixia osmundae.</title>
        <authorList>
            <person name="Nishida H."/>
            <person name="Nagatsuka Y."/>
            <person name="Sugiyama J."/>
        </authorList>
    </citation>
    <scope>NUCLEOTIDE SEQUENCE [LARGE SCALE GENOMIC DNA]</scope>
    <source>
        <strain evidence="13">CBS 9802 / IAM 14324 / JCM 22182 / KY 12970</strain>
    </source>
</reference>
<dbReference type="AlphaFoldDB" id="G7DZ66"/>
<comment type="similarity">
    <text evidence="3">Belongs to the RNase PH family.</text>
</comment>
<dbReference type="Gene3D" id="3.30.230.70">
    <property type="entry name" value="GHMP Kinase, N-terminal domain"/>
    <property type="match status" value="1"/>
</dbReference>
<dbReference type="GO" id="GO:0034473">
    <property type="term" value="P:U1 snRNA 3'-end processing"/>
    <property type="evidence" value="ECO:0007669"/>
    <property type="project" value="TreeGrafter"/>
</dbReference>
<feature type="domain" description="Exoribonuclease phosphorolytic" evidence="11">
    <location>
        <begin position="202"/>
        <end position="252"/>
    </location>
</feature>
<dbReference type="GO" id="GO:0071035">
    <property type="term" value="P:nuclear polyadenylation-dependent rRNA catabolic process"/>
    <property type="evidence" value="ECO:0007669"/>
    <property type="project" value="TreeGrafter"/>
</dbReference>
<dbReference type="InterPro" id="IPR050590">
    <property type="entry name" value="Exosome_comp_Rrp42_subfam"/>
</dbReference>
<dbReference type="GO" id="GO:0000176">
    <property type="term" value="C:nuclear exosome (RNase complex)"/>
    <property type="evidence" value="ECO:0007669"/>
    <property type="project" value="UniProtKB-ARBA"/>
</dbReference>
<comment type="caution">
    <text evidence="12">The sequence shown here is derived from an EMBL/GenBank/DDBJ whole genome shotgun (WGS) entry which is preliminary data.</text>
</comment>
<dbReference type="Proteomes" id="UP000009131">
    <property type="component" value="Unassembled WGS sequence"/>
</dbReference>
<dbReference type="GO" id="GO:0016075">
    <property type="term" value="P:rRNA catabolic process"/>
    <property type="evidence" value="ECO:0007669"/>
    <property type="project" value="TreeGrafter"/>
</dbReference>
<name>G7DZ66_MIXOS</name>
<feature type="domain" description="Exoribonuclease phosphorolytic" evidence="10">
    <location>
        <begin position="40"/>
        <end position="175"/>
    </location>
</feature>
<evidence type="ECO:0000256" key="6">
    <source>
        <dbReference type="ARBA" id="ARBA00022835"/>
    </source>
</evidence>
<dbReference type="FunCoup" id="G7DZ66">
    <property type="interactions" value="515"/>
</dbReference>
<evidence type="ECO:0000256" key="3">
    <source>
        <dbReference type="ARBA" id="ARBA00006678"/>
    </source>
</evidence>
<dbReference type="PANTHER" id="PTHR11097">
    <property type="entry name" value="EXOSOME COMPLEX EXONUCLEASE RIBOSOMAL RNA PROCESSING PROTEIN"/>
    <property type="match status" value="1"/>
</dbReference>
<dbReference type="GO" id="GO:0035925">
    <property type="term" value="F:mRNA 3'-UTR AU-rich region binding"/>
    <property type="evidence" value="ECO:0007669"/>
    <property type="project" value="TreeGrafter"/>
</dbReference>
<dbReference type="InterPro" id="IPR036345">
    <property type="entry name" value="ExoRNase_PH_dom2_sf"/>
</dbReference>